<accession>A0A6P6S368</accession>
<evidence type="ECO:0000256" key="1">
    <source>
        <dbReference type="ARBA" id="ARBA00022723"/>
    </source>
</evidence>
<dbReference type="CDD" id="cd00051">
    <property type="entry name" value="EFh"/>
    <property type="match status" value="1"/>
</dbReference>
<evidence type="ECO:0000313" key="5">
    <source>
        <dbReference type="Proteomes" id="UP000515125"/>
    </source>
</evidence>
<dbReference type="GeneID" id="34618000"/>
<dbReference type="InterPro" id="IPR018247">
    <property type="entry name" value="EF_Hand_1_Ca_BS"/>
</dbReference>
<keyword evidence="5" id="KW-1185">Reference proteome</keyword>
<evidence type="ECO:0000259" key="4">
    <source>
        <dbReference type="PROSITE" id="PS50222"/>
    </source>
</evidence>
<organism evidence="5 6">
    <name type="scientific">Cyclospora cayetanensis</name>
    <dbReference type="NCBI Taxonomy" id="88456"/>
    <lineage>
        <taxon>Eukaryota</taxon>
        <taxon>Sar</taxon>
        <taxon>Alveolata</taxon>
        <taxon>Apicomplexa</taxon>
        <taxon>Conoidasida</taxon>
        <taxon>Coccidia</taxon>
        <taxon>Eucoccidiorida</taxon>
        <taxon>Eimeriorina</taxon>
        <taxon>Eimeriidae</taxon>
        <taxon>Cyclospora</taxon>
    </lineage>
</organism>
<keyword evidence="2" id="KW-0677">Repeat</keyword>
<dbReference type="SMART" id="SM00054">
    <property type="entry name" value="EFh"/>
    <property type="match status" value="4"/>
</dbReference>
<keyword evidence="3" id="KW-0106">Calcium</keyword>
<dbReference type="RefSeq" id="XP_026194137.1">
    <property type="nucleotide sequence ID" value="XM_026338352.1"/>
</dbReference>
<keyword evidence="1" id="KW-0479">Metal-binding</keyword>
<dbReference type="PRINTS" id="PR00450">
    <property type="entry name" value="RECOVERIN"/>
</dbReference>
<evidence type="ECO:0000256" key="3">
    <source>
        <dbReference type="ARBA" id="ARBA00022837"/>
    </source>
</evidence>
<feature type="domain" description="EF-hand" evidence="4">
    <location>
        <begin position="118"/>
        <end position="153"/>
    </location>
</feature>
<reference evidence="6" key="1">
    <citation type="submission" date="2025-08" db="UniProtKB">
        <authorList>
            <consortium name="RefSeq"/>
        </authorList>
    </citation>
    <scope>IDENTIFICATION</scope>
</reference>
<dbReference type="InterPro" id="IPR002048">
    <property type="entry name" value="EF_hand_dom"/>
</dbReference>
<dbReference type="Pfam" id="PF13499">
    <property type="entry name" value="EF-hand_7"/>
    <property type="match status" value="2"/>
</dbReference>
<name>A0A6P6S368_9EIME</name>
<dbReference type="GO" id="GO:0005509">
    <property type="term" value="F:calcium ion binding"/>
    <property type="evidence" value="ECO:0007669"/>
    <property type="project" value="InterPro"/>
</dbReference>
<evidence type="ECO:0000313" key="6">
    <source>
        <dbReference type="RefSeq" id="XP_026194137.1"/>
    </source>
</evidence>
<gene>
    <name evidence="6" type="primary">LOC34618000</name>
</gene>
<feature type="domain" description="EF-hand" evidence="4">
    <location>
        <begin position="159"/>
        <end position="194"/>
    </location>
</feature>
<dbReference type="SUPFAM" id="SSF47473">
    <property type="entry name" value="EF-hand"/>
    <property type="match status" value="1"/>
</dbReference>
<feature type="domain" description="EF-hand" evidence="4">
    <location>
        <begin position="81"/>
        <end position="116"/>
    </location>
</feature>
<dbReference type="AlphaFoldDB" id="A0A6P6S368"/>
<dbReference type="InterPro" id="IPR011992">
    <property type="entry name" value="EF-hand-dom_pair"/>
</dbReference>
<dbReference type="PANTHER" id="PTHR45942">
    <property type="entry name" value="PROTEIN PHOSPATASE 3 REGULATORY SUBUNIT B ALPHA ISOFORM TYPE 1"/>
    <property type="match status" value="1"/>
</dbReference>
<dbReference type="PROSITE" id="PS50222">
    <property type="entry name" value="EF_HAND_2"/>
    <property type="match status" value="3"/>
</dbReference>
<dbReference type="Proteomes" id="UP000515125">
    <property type="component" value="Unplaced"/>
</dbReference>
<sequence>MGHKRPACKAPLRAVFFRSNNVLLCSNAQGQLTPQEQTDLVQAANFSERDIKKLYKRFRALDTNQNGELDPHELFEVPEIADNPLVKRVLSIFDTNGDGRVSFIEFLVGLSKLAAGTDELQKTKFAFDVYDINKDGHISNGELFAVMKMMVGNNLNDQQLQQLVDRTILQADKDGDGMISFEEFREMVSHIDIADKLRVDV</sequence>
<dbReference type="OrthoDB" id="191686at2759"/>
<evidence type="ECO:0000256" key="2">
    <source>
        <dbReference type="ARBA" id="ARBA00022737"/>
    </source>
</evidence>
<dbReference type="Gene3D" id="1.10.238.10">
    <property type="entry name" value="EF-hand"/>
    <property type="match status" value="1"/>
</dbReference>
<dbReference type="FunFam" id="1.10.238.10:FF:000229">
    <property type="entry name" value="Calcineurin B subunit isoform 1"/>
    <property type="match status" value="1"/>
</dbReference>
<protein>
    <submittedName>
        <fullName evidence="6">Calcineurin subunit B</fullName>
    </submittedName>
</protein>
<proteinExistence type="predicted"/>
<dbReference type="PROSITE" id="PS00018">
    <property type="entry name" value="EF_HAND_1"/>
    <property type="match status" value="3"/>
</dbReference>